<dbReference type="GO" id="GO:0006040">
    <property type="term" value="P:amino sugar metabolic process"/>
    <property type="evidence" value="ECO:0007669"/>
    <property type="project" value="InterPro"/>
</dbReference>
<comment type="pathway">
    <text evidence="1">Amino-sugar metabolism; 1,6-anhydro-N-acetylmuramate degradation.</text>
</comment>
<reference evidence="2 3" key="1">
    <citation type="submission" date="2014-06" db="EMBL/GenBank/DDBJ databases">
        <title>Whole Genome Sequences of Three Symbiotic Endozoicomonas Bacteria.</title>
        <authorList>
            <person name="Neave M.J."/>
            <person name="Apprill A."/>
            <person name="Voolstra C.R."/>
        </authorList>
    </citation>
    <scope>NUCLEOTIDE SEQUENCE [LARGE SCALE GENOMIC DNA]</scope>
    <source>
        <strain evidence="2 3">DSM 25634</strain>
    </source>
</reference>
<organism evidence="2 3">
    <name type="scientific">Endozoicomonas numazuensis</name>
    <dbReference type="NCBI Taxonomy" id="1137799"/>
    <lineage>
        <taxon>Bacteria</taxon>
        <taxon>Pseudomonadati</taxon>
        <taxon>Pseudomonadota</taxon>
        <taxon>Gammaproteobacteria</taxon>
        <taxon>Oceanospirillales</taxon>
        <taxon>Endozoicomonadaceae</taxon>
        <taxon>Endozoicomonas</taxon>
    </lineage>
</organism>
<dbReference type="EC" id="2.7.1.170" evidence="1"/>
<keyword evidence="1" id="KW-0067">ATP-binding</keyword>
<dbReference type="NCBIfam" id="NF007139">
    <property type="entry name" value="PRK09585.1-3"/>
    <property type="match status" value="1"/>
</dbReference>
<dbReference type="InterPro" id="IPR005338">
    <property type="entry name" value="Anhydro_N_Ac-Mur_kinase"/>
</dbReference>
<keyword evidence="1" id="KW-0547">Nucleotide-binding</keyword>
<evidence type="ECO:0000313" key="2">
    <source>
        <dbReference type="EMBL" id="KEQ19086.1"/>
    </source>
</evidence>
<evidence type="ECO:0000256" key="1">
    <source>
        <dbReference type="HAMAP-Rule" id="MF_01270"/>
    </source>
</evidence>
<keyword evidence="3" id="KW-1185">Reference proteome</keyword>
<dbReference type="GO" id="GO:0097175">
    <property type="term" value="P:1,6-anhydro-N-acetyl-beta-muramic acid catabolic process"/>
    <property type="evidence" value="ECO:0007669"/>
    <property type="project" value="UniProtKB-UniRule"/>
</dbReference>
<dbReference type="Gene3D" id="3.30.420.40">
    <property type="match status" value="2"/>
</dbReference>
<feature type="binding site" evidence="1">
    <location>
        <begin position="11"/>
        <end position="18"/>
    </location>
    <ligand>
        <name>ATP</name>
        <dbReference type="ChEBI" id="CHEBI:30616"/>
    </ligand>
</feature>
<keyword evidence="1 2" id="KW-0418">Kinase</keyword>
<dbReference type="CDD" id="cd24050">
    <property type="entry name" value="ASKHA_NBD_ANMK"/>
    <property type="match status" value="1"/>
</dbReference>
<dbReference type="InterPro" id="IPR043129">
    <property type="entry name" value="ATPase_NBD"/>
</dbReference>
<accession>A0A081NKW3</accession>
<dbReference type="RefSeq" id="WP_034832704.1">
    <property type="nucleotide sequence ID" value="NZ_JOKH01000001.1"/>
</dbReference>
<comment type="similarity">
    <text evidence="1">Belongs to the anhydro-N-acetylmuramic acid kinase family.</text>
</comment>
<dbReference type="HAMAP" id="MF_01270">
    <property type="entry name" value="AnhMurNAc_kinase"/>
    <property type="match status" value="1"/>
</dbReference>
<dbReference type="UniPathway" id="UPA00544"/>
<dbReference type="GO" id="GO:0009254">
    <property type="term" value="P:peptidoglycan turnover"/>
    <property type="evidence" value="ECO:0007669"/>
    <property type="project" value="UniProtKB-UniRule"/>
</dbReference>
<name>A0A081NKW3_9GAMM</name>
<proteinExistence type="inferred from homology"/>
<comment type="function">
    <text evidence="1">Catalyzes the specific phosphorylation of 1,6-anhydro-N-acetylmuramic acid (anhMurNAc) with the simultaneous cleavage of the 1,6-anhydro ring, generating MurNAc-6-P. Is required for the utilization of anhMurNAc either imported from the medium or derived from its own cell wall murein, and thus plays a role in cell wall recycling.</text>
</comment>
<dbReference type="OrthoDB" id="9763949at2"/>
<evidence type="ECO:0000313" key="3">
    <source>
        <dbReference type="Proteomes" id="UP000028073"/>
    </source>
</evidence>
<gene>
    <name evidence="1" type="primary">anmK</name>
    <name evidence="2" type="ORF">GZ78_03470</name>
</gene>
<sequence length="376" mass="40380">MPEYFIGLMSGTSLDGIDAALVEFKEPPSQQSLQGNCRQIQTLSHPLPDDLREQLLALTLPGPDEIERMAIAEPAFARESANAIQQLLDKAGFSPHQVTAIGSHGQTIRHRPEKGFTLQIGDPSLIAELTGIQVVADFRRRDVAAGGQGAPLVPAFHKAVFSSLALDRVILNIGGMSNISLLPTDSQKPVTGFDTGPGNVLMDYWCQHHLNQPYDNKGQWAASGSINDQLLNSMLNDSYFSEAPPKSTGRERFNPGWLESHLKDFSDSQPEDVAATLTLLTAKTIALDICQYAPSAKEILVCGGGASNKYLMALIEDELNPLPVSSTASLGIEPDWVEAVAFAWLARQTLTGKPGNLPAVTGASGERILGAIYPAD</sequence>
<dbReference type="SUPFAM" id="SSF53067">
    <property type="entry name" value="Actin-like ATPase domain"/>
    <property type="match status" value="1"/>
</dbReference>
<dbReference type="Pfam" id="PF03702">
    <property type="entry name" value="AnmK"/>
    <property type="match status" value="1"/>
</dbReference>
<dbReference type="STRING" id="1137799.GZ78_03470"/>
<dbReference type="AlphaFoldDB" id="A0A081NKW3"/>
<dbReference type="NCBIfam" id="NF007148">
    <property type="entry name" value="PRK09585.3-2"/>
    <property type="match status" value="1"/>
</dbReference>
<keyword evidence="1" id="KW-0808">Transferase</keyword>
<dbReference type="PANTHER" id="PTHR30605:SF0">
    <property type="entry name" value="ANHYDRO-N-ACETYLMURAMIC ACID KINASE"/>
    <property type="match status" value="1"/>
</dbReference>
<dbReference type="GO" id="GO:0005524">
    <property type="term" value="F:ATP binding"/>
    <property type="evidence" value="ECO:0007669"/>
    <property type="project" value="UniProtKB-UniRule"/>
</dbReference>
<dbReference type="EMBL" id="JOKH01000001">
    <property type="protein sequence ID" value="KEQ19086.1"/>
    <property type="molecule type" value="Genomic_DNA"/>
</dbReference>
<keyword evidence="1" id="KW-0119">Carbohydrate metabolism</keyword>
<dbReference type="GO" id="GO:0016301">
    <property type="term" value="F:kinase activity"/>
    <property type="evidence" value="ECO:0007669"/>
    <property type="project" value="UniProtKB-KW"/>
</dbReference>
<dbReference type="UniPathway" id="UPA00343"/>
<dbReference type="Proteomes" id="UP000028073">
    <property type="component" value="Unassembled WGS sequence"/>
</dbReference>
<comment type="caution">
    <text evidence="2">The sequence shown here is derived from an EMBL/GenBank/DDBJ whole genome shotgun (WGS) entry which is preliminary data.</text>
</comment>
<comment type="pathway">
    <text evidence="1">Cell wall biogenesis; peptidoglycan recycling.</text>
</comment>
<comment type="catalytic activity">
    <reaction evidence="1">
        <text>1,6-anhydro-N-acetyl-beta-muramate + ATP + H2O = N-acetyl-D-muramate 6-phosphate + ADP + H(+)</text>
        <dbReference type="Rhea" id="RHEA:24952"/>
        <dbReference type="ChEBI" id="CHEBI:15377"/>
        <dbReference type="ChEBI" id="CHEBI:15378"/>
        <dbReference type="ChEBI" id="CHEBI:30616"/>
        <dbReference type="ChEBI" id="CHEBI:58690"/>
        <dbReference type="ChEBI" id="CHEBI:58722"/>
        <dbReference type="ChEBI" id="CHEBI:456216"/>
        <dbReference type="EC" id="2.7.1.170"/>
    </reaction>
</comment>
<dbReference type="GO" id="GO:0016773">
    <property type="term" value="F:phosphotransferase activity, alcohol group as acceptor"/>
    <property type="evidence" value="ECO:0007669"/>
    <property type="project" value="UniProtKB-UniRule"/>
</dbReference>
<dbReference type="PANTHER" id="PTHR30605">
    <property type="entry name" value="ANHYDRO-N-ACETYLMURAMIC ACID KINASE"/>
    <property type="match status" value="1"/>
</dbReference>
<protein>
    <recommendedName>
        <fullName evidence="1">Anhydro-N-acetylmuramic acid kinase</fullName>
        <ecNumber evidence="1">2.7.1.170</ecNumber>
    </recommendedName>
    <alternativeName>
        <fullName evidence="1">AnhMurNAc kinase</fullName>
    </alternativeName>
</protein>
<dbReference type="eggNOG" id="COG2377">
    <property type="taxonomic scope" value="Bacteria"/>
</dbReference>